<proteinExistence type="predicted"/>
<feature type="compositionally biased region" description="Low complexity" evidence="1">
    <location>
        <begin position="61"/>
        <end position="73"/>
    </location>
</feature>
<dbReference type="CTD" id="78776587"/>
<dbReference type="AlphaFoldDB" id="A0A6A5G8Z3"/>
<evidence type="ECO:0000256" key="1">
    <source>
        <dbReference type="SAM" id="MobiDB-lite"/>
    </source>
</evidence>
<comment type="caution">
    <text evidence="2">The sequence shown here is derived from an EMBL/GenBank/DDBJ whole genome shotgun (WGS) entry which is preliminary data.</text>
</comment>
<evidence type="ECO:0000313" key="2">
    <source>
        <dbReference type="EMBL" id="KAF1751145.1"/>
    </source>
</evidence>
<dbReference type="RefSeq" id="XP_053581125.1">
    <property type="nucleotide sequence ID" value="XM_053732212.1"/>
</dbReference>
<name>A0A6A5G8Z3_CAERE</name>
<evidence type="ECO:0000313" key="3">
    <source>
        <dbReference type="Proteomes" id="UP000483820"/>
    </source>
</evidence>
<dbReference type="Proteomes" id="UP000483820">
    <property type="component" value="Chromosome V"/>
</dbReference>
<dbReference type="GeneID" id="78776587"/>
<gene>
    <name evidence="2" type="ORF">GCK72_017699</name>
</gene>
<reference evidence="2 3" key="1">
    <citation type="submission" date="2019-12" db="EMBL/GenBank/DDBJ databases">
        <title>Chromosome-level assembly of the Caenorhabditis remanei genome.</title>
        <authorList>
            <person name="Teterina A.A."/>
            <person name="Willis J.H."/>
            <person name="Phillips P.C."/>
        </authorList>
    </citation>
    <scope>NUCLEOTIDE SEQUENCE [LARGE SCALE GENOMIC DNA]</scope>
    <source>
        <strain evidence="2 3">PX506</strain>
        <tissue evidence="2">Whole organism</tissue>
    </source>
</reference>
<protein>
    <submittedName>
        <fullName evidence="2">Uncharacterized protein</fullName>
    </submittedName>
</protein>
<feature type="region of interest" description="Disordered" evidence="1">
    <location>
        <begin position="58"/>
        <end position="84"/>
    </location>
</feature>
<organism evidence="2 3">
    <name type="scientific">Caenorhabditis remanei</name>
    <name type="common">Caenorhabditis vulgaris</name>
    <dbReference type="NCBI Taxonomy" id="31234"/>
    <lineage>
        <taxon>Eukaryota</taxon>
        <taxon>Metazoa</taxon>
        <taxon>Ecdysozoa</taxon>
        <taxon>Nematoda</taxon>
        <taxon>Chromadorea</taxon>
        <taxon>Rhabditida</taxon>
        <taxon>Rhabditina</taxon>
        <taxon>Rhabditomorpha</taxon>
        <taxon>Rhabditoidea</taxon>
        <taxon>Rhabditidae</taxon>
        <taxon>Peloderinae</taxon>
        <taxon>Caenorhabditis</taxon>
    </lineage>
</organism>
<dbReference type="EMBL" id="WUAV01000005">
    <property type="protein sequence ID" value="KAF1751145.1"/>
    <property type="molecule type" value="Genomic_DNA"/>
</dbReference>
<feature type="region of interest" description="Disordered" evidence="1">
    <location>
        <begin position="1"/>
        <end position="26"/>
    </location>
</feature>
<sequence>MSSIQNNDMKTIGSTEPDYTSGSYPSTSSLGRTMSFGWEKTINSEDTLFNIPSLRTDTLHSLSGRNSRSSSEPPSKRRKLEADWEESKGEITIAQLKEMEIRGTLLRPIYGDKLSELKNVPVENMFDIRNASLPAIIVSNTDTELTRAIILEQSYISTCIGRFY</sequence>
<dbReference type="KEGG" id="crq:GCK72_017699"/>
<accession>A0A6A5G8Z3</accession>